<name>A0A9D4T5P7_RHISA</name>
<dbReference type="Proteomes" id="UP000821837">
    <property type="component" value="Chromosome 11"/>
</dbReference>
<feature type="compositionally biased region" description="Basic and acidic residues" evidence="1">
    <location>
        <begin position="66"/>
        <end position="76"/>
    </location>
</feature>
<gene>
    <name evidence="2" type="ORF">HPB52_011910</name>
</gene>
<proteinExistence type="predicted"/>
<accession>A0A9D4T5P7</accession>
<feature type="region of interest" description="Disordered" evidence="1">
    <location>
        <begin position="53"/>
        <end position="76"/>
    </location>
</feature>
<keyword evidence="3" id="KW-1185">Reference proteome</keyword>
<protein>
    <submittedName>
        <fullName evidence="2">Uncharacterized protein</fullName>
    </submittedName>
</protein>
<comment type="caution">
    <text evidence="2">The sequence shown here is derived from an EMBL/GenBank/DDBJ whole genome shotgun (WGS) entry which is preliminary data.</text>
</comment>
<feature type="compositionally biased region" description="Low complexity" evidence="1">
    <location>
        <begin position="28"/>
        <end position="37"/>
    </location>
</feature>
<evidence type="ECO:0000256" key="1">
    <source>
        <dbReference type="SAM" id="MobiDB-lite"/>
    </source>
</evidence>
<sequence length="76" mass="7930">MFSNPNSLAAQRLNLSSKRRRRHGGGSAAADGSQSAADGPVFVTRYAELLRDSPPAVPPALLRGLSRKDTGLGKGV</sequence>
<evidence type="ECO:0000313" key="3">
    <source>
        <dbReference type="Proteomes" id="UP000821837"/>
    </source>
</evidence>
<feature type="compositionally biased region" description="Polar residues" evidence="1">
    <location>
        <begin position="1"/>
        <end position="15"/>
    </location>
</feature>
<dbReference type="AlphaFoldDB" id="A0A9D4T5P7"/>
<reference evidence="2" key="2">
    <citation type="submission" date="2021-09" db="EMBL/GenBank/DDBJ databases">
        <authorList>
            <person name="Jia N."/>
            <person name="Wang J."/>
            <person name="Shi W."/>
            <person name="Du L."/>
            <person name="Sun Y."/>
            <person name="Zhan W."/>
            <person name="Jiang J."/>
            <person name="Wang Q."/>
            <person name="Zhang B."/>
            <person name="Ji P."/>
            <person name="Sakyi L.B."/>
            <person name="Cui X."/>
            <person name="Yuan T."/>
            <person name="Jiang B."/>
            <person name="Yang W."/>
            <person name="Lam T.T.-Y."/>
            <person name="Chang Q."/>
            <person name="Ding S."/>
            <person name="Wang X."/>
            <person name="Zhu J."/>
            <person name="Ruan X."/>
            <person name="Zhao L."/>
            <person name="Wei J."/>
            <person name="Que T."/>
            <person name="Du C."/>
            <person name="Cheng J."/>
            <person name="Dai P."/>
            <person name="Han X."/>
            <person name="Huang E."/>
            <person name="Gao Y."/>
            <person name="Liu J."/>
            <person name="Shao H."/>
            <person name="Ye R."/>
            <person name="Li L."/>
            <person name="Wei W."/>
            <person name="Wang X."/>
            <person name="Wang C."/>
            <person name="Huo Q."/>
            <person name="Li W."/>
            <person name="Guo W."/>
            <person name="Chen H."/>
            <person name="Chen S."/>
            <person name="Zhou L."/>
            <person name="Zhou L."/>
            <person name="Ni X."/>
            <person name="Tian J."/>
            <person name="Zhou Y."/>
            <person name="Sheng Y."/>
            <person name="Liu T."/>
            <person name="Pan Y."/>
            <person name="Xia L."/>
            <person name="Li J."/>
            <person name="Zhao F."/>
            <person name="Cao W."/>
        </authorList>
    </citation>
    <scope>NUCLEOTIDE SEQUENCE</scope>
    <source>
        <strain evidence="2">Rsan-2018</strain>
        <tissue evidence="2">Larvae</tissue>
    </source>
</reference>
<feature type="region of interest" description="Disordered" evidence="1">
    <location>
        <begin position="1"/>
        <end position="37"/>
    </location>
</feature>
<evidence type="ECO:0000313" key="2">
    <source>
        <dbReference type="EMBL" id="KAH7972405.1"/>
    </source>
</evidence>
<reference evidence="2" key="1">
    <citation type="journal article" date="2020" name="Cell">
        <title>Large-Scale Comparative Analyses of Tick Genomes Elucidate Their Genetic Diversity and Vector Capacities.</title>
        <authorList>
            <consortium name="Tick Genome and Microbiome Consortium (TIGMIC)"/>
            <person name="Jia N."/>
            <person name="Wang J."/>
            <person name="Shi W."/>
            <person name="Du L."/>
            <person name="Sun Y."/>
            <person name="Zhan W."/>
            <person name="Jiang J.F."/>
            <person name="Wang Q."/>
            <person name="Zhang B."/>
            <person name="Ji P."/>
            <person name="Bell-Sakyi L."/>
            <person name="Cui X.M."/>
            <person name="Yuan T.T."/>
            <person name="Jiang B.G."/>
            <person name="Yang W.F."/>
            <person name="Lam T.T."/>
            <person name="Chang Q.C."/>
            <person name="Ding S.J."/>
            <person name="Wang X.J."/>
            <person name="Zhu J.G."/>
            <person name="Ruan X.D."/>
            <person name="Zhao L."/>
            <person name="Wei J.T."/>
            <person name="Ye R.Z."/>
            <person name="Que T.C."/>
            <person name="Du C.H."/>
            <person name="Zhou Y.H."/>
            <person name="Cheng J.X."/>
            <person name="Dai P.F."/>
            <person name="Guo W.B."/>
            <person name="Han X.H."/>
            <person name="Huang E.J."/>
            <person name="Li L.F."/>
            <person name="Wei W."/>
            <person name="Gao Y.C."/>
            <person name="Liu J.Z."/>
            <person name="Shao H.Z."/>
            <person name="Wang X."/>
            <person name="Wang C.C."/>
            <person name="Yang T.C."/>
            <person name="Huo Q.B."/>
            <person name="Li W."/>
            <person name="Chen H.Y."/>
            <person name="Chen S.E."/>
            <person name="Zhou L.G."/>
            <person name="Ni X.B."/>
            <person name="Tian J.H."/>
            <person name="Sheng Y."/>
            <person name="Liu T."/>
            <person name="Pan Y.S."/>
            <person name="Xia L.Y."/>
            <person name="Li J."/>
            <person name="Zhao F."/>
            <person name="Cao W.C."/>
        </authorList>
    </citation>
    <scope>NUCLEOTIDE SEQUENCE</scope>
    <source>
        <strain evidence="2">Rsan-2018</strain>
    </source>
</reference>
<organism evidence="2 3">
    <name type="scientific">Rhipicephalus sanguineus</name>
    <name type="common">Brown dog tick</name>
    <name type="synonym">Ixodes sanguineus</name>
    <dbReference type="NCBI Taxonomy" id="34632"/>
    <lineage>
        <taxon>Eukaryota</taxon>
        <taxon>Metazoa</taxon>
        <taxon>Ecdysozoa</taxon>
        <taxon>Arthropoda</taxon>
        <taxon>Chelicerata</taxon>
        <taxon>Arachnida</taxon>
        <taxon>Acari</taxon>
        <taxon>Parasitiformes</taxon>
        <taxon>Ixodida</taxon>
        <taxon>Ixodoidea</taxon>
        <taxon>Ixodidae</taxon>
        <taxon>Rhipicephalinae</taxon>
        <taxon>Rhipicephalus</taxon>
        <taxon>Rhipicephalus</taxon>
    </lineage>
</organism>
<dbReference type="EMBL" id="JABSTV010001247">
    <property type="protein sequence ID" value="KAH7972405.1"/>
    <property type="molecule type" value="Genomic_DNA"/>
</dbReference>